<name>A0A1M2VJ57_TRAPU</name>
<evidence type="ECO:0000313" key="1">
    <source>
        <dbReference type="EMBL" id="OJT07598.1"/>
    </source>
</evidence>
<sequence>MPRLHHCEVVPTANELPCPQLADGKLPYICEAHREEYRQLTTAYRETSRKAEDLYSCASHCKPETLCTLAEVEAAANMAELCIETIGTEIRKREAHHWRFFNE</sequence>
<proteinExistence type="predicted"/>
<dbReference type="Proteomes" id="UP000184267">
    <property type="component" value="Unassembled WGS sequence"/>
</dbReference>
<dbReference type="EMBL" id="MNAD01001167">
    <property type="protein sequence ID" value="OJT07598.1"/>
    <property type="molecule type" value="Genomic_DNA"/>
</dbReference>
<protein>
    <submittedName>
        <fullName evidence="1">Uncharacterized protein</fullName>
    </submittedName>
</protein>
<keyword evidence="2" id="KW-1185">Reference proteome</keyword>
<dbReference type="STRING" id="154538.A0A1M2VJ57"/>
<dbReference type="AlphaFoldDB" id="A0A1M2VJ57"/>
<gene>
    <name evidence="1" type="ORF">TRAPUB_1568</name>
</gene>
<organism evidence="1 2">
    <name type="scientific">Trametes pubescens</name>
    <name type="common">White-rot fungus</name>
    <dbReference type="NCBI Taxonomy" id="154538"/>
    <lineage>
        <taxon>Eukaryota</taxon>
        <taxon>Fungi</taxon>
        <taxon>Dikarya</taxon>
        <taxon>Basidiomycota</taxon>
        <taxon>Agaricomycotina</taxon>
        <taxon>Agaricomycetes</taxon>
        <taxon>Polyporales</taxon>
        <taxon>Polyporaceae</taxon>
        <taxon>Trametes</taxon>
    </lineage>
</organism>
<reference evidence="1 2" key="1">
    <citation type="submission" date="2016-10" db="EMBL/GenBank/DDBJ databases">
        <title>Genome sequence of the basidiomycete white-rot fungus Trametes pubescens.</title>
        <authorList>
            <person name="Makela M.R."/>
            <person name="Granchi Z."/>
            <person name="Peng M."/>
            <person name="De Vries R.P."/>
            <person name="Grigoriev I."/>
            <person name="Riley R."/>
            <person name="Hilden K."/>
        </authorList>
    </citation>
    <scope>NUCLEOTIDE SEQUENCE [LARGE SCALE GENOMIC DNA]</scope>
    <source>
        <strain evidence="1 2">FBCC735</strain>
    </source>
</reference>
<dbReference type="OrthoDB" id="2758412at2759"/>
<accession>A0A1M2VJ57</accession>
<comment type="caution">
    <text evidence="1">The sequence shown here is derived from an EMBL/GenBank/DDBJ whole genome shotgun (WGS) entry which is preliminary data.</text>
</comment>
<evidence type="ECO:0000313" key="2">
    <source>
        <dbReference type="Proteomes" id="UP000184267"/>
    </source>
</evidence>
<feature type="non-terminal residue" evidence="1">
    <location>
        <position position="103"/>
    </location>
</feature>